<comment type="caution">
    <text evidence="1">The sequence shown here is derived from an EMBL/GenBank/DDBJ whole genome shotgun (WGS) entry which is preliminary data.</text>
</comment>
<sequence>MAKESSYPPAPIPYQAGGGAAPVFVAYRSFRCQRQVPLLLKENHKPNLGARIAESTGQTAAECTAVVCCCPCGLANLVYLAAVKLPAGIVRRALCGAGGMTRRGVGFVRKRPGLLMNNRVLPFDGDGDDDGINFHATRSLVRLRDDAACPTKMASPELAALEKELSSRFYGTGFWRSPSRKE</sequence>
<reference evidence="1 2" key="1">
    <citation type="submission" date="2020-08" db="EMBL/GenBank/DDBJ databases">
        <title>Plant Genome Project.</title>
        <authorList>
            <person name="Zhang R.-G."/>
        </authorList>
    </citation>
    <scope>NUCLEOTIDE SEQUENCE [LARGE SCALE GENOMIC DNA]</scope>
    <source>
        <tissue evidence="1">Rhizome</tissue>
    </source>
</reference>
<name>A0A8J5GKC5_ZINOF</name>
<dbReference type="OrthoDB" id="695262at2759"/>
<organism evidence="1 2">
    <name type="scientific">Zingiber officinale</name>
    <name type="common">Ginger</name>
    <name type="synonym">Amomum zingiber</name>
    <dbReference type="NCBI Taxonomy" id="94328"/>
    <lineage>
        <taxon>Eukaryota</taxon>
        <taxon>Viridiplantae</taxon>
        <taxon>Streptophyta</taxon>
        <taxon>Embryophyta</taxon>
        <taxon>Tracheophyta</taxon>
        <taxon>Spermatophyta</taxon>
        <taxon>Magnoliopsida</taxon>
        <taxon>Liliopsida</taxon>
        <taxon>Zingiberales</taxon>
        <taxon>Zingiberaceae</taxon>
        <taxon>Zingiber</taxon>
    </lineage>
</organism>
<dbReference type="PANTHER" id="PTHR33264:SF8">
    <property type="entry name" value="EXPRESSED PROTEIN"/>
    <property type="match status" value="1"/>
</dbReference>
<keyword evidence="2" id="KW-1185">Reference proteome</keyword>
<accession>A0A8J5GKC5</accession>
<proteinExistence type="predicted"/>
<dbReference type="AlphaFoldDB" id="A0A8J5GKC5"/>
<evidence type="ECO:0000313" key="1">
    <source>
        <dbReference type="EMBL" id="KAG6505274.1"/>
    </source>
</evidence>
<dbReference type="PANTHER" id="PTHR33264">
    <property type="entry name" value="EXPRESSED PROTEIN"/>
    <property type="match status" value="1"/>
</dbReference>
<protein>
    <submittedName>
        <fullName evidence="1">Uncharacterized protein</fullName>
    </submittedName>
</protein>
<dbReference type="EMBL" id="JACMSC010000010">
    <property type="protein sequence ID" value="KAG6505274.1"/>
    <property type="molecule type" value="Genomic_DNA"/>
</dbReference>
<evidence type="ECO:0000313" key="2">
    <source>
        <dbReference type="Proteomes" id="UP000734854"/>
    </source>
</evidence>
<dbReference type="Proteomes" id="UP000734854">
    <property type="component" value="Unassembled WGS sequence"/>
</dbReference>
<gene>
    <name evidence="1" type="ORF">ZIOFF_037628</name>
</gene>